<dbReference type="PANTHER" id="PTHR41324">
    <property type="entry name" value="MEMBRANE PROTEIN-RELATED"/>
    <property type="match status" value="1"/>
</dbReference>
<feature type="transmembrane region" description="Helical" evidence="1">
    <location>
        <begin position="271"/>
        <end position="296"/>
    </location>
</feature>
<sequence length="307" mass="35514">MKTSALDHIKFIGAVTFFILLIMFVPIISFLFIPIMVGIGLMYINRNVISYYYTSMMLFIILYLFFSPYVFIIFAATMFSILFIHRLIQKRESFEKITLASGSLFGAYVLMFILILQGFKEIPLFDQLFETLHHSYYDALEQYEKMGMAIPDAVVDVQLDAINMLYVSIPSYIIFGGIILFWISNMIGFVIAKKHGVIVPKMKPIWAWNFSKSLAYIYLVLMLMNIMNEDHQGSFYSVVTNSINMVEWFMIVQGITVIVFFFAYKKIPHIITGIVVVIALLFNPITMLIGLIDLLFKLKEMIVKSKR</sequence>
<gene>
    <name evidence="2" type="ORF">EDD62_1388</name>
</gene>
<feature type="transmembrane region" description="Helical" evidence="1">
    <location>
        <begin position="246"/>
        <end position="264"/>
    </location>
</feature>
<dbReference type="RefSeq" id="WP_123808051.1">
    <property type="nucleotide sequence ID" value="NZ_RKRK01000003.1"/>
</dbReference>
<feature type="transmembrane region" description="Helical" evidence="1">
    <location>
        <begin position="204"/>
        <end position="226"/>
    </location>
</feature>
<keyword evidence="3" id="KW-1185">Reference proteome</keyword>
<dbReference type="OrthoDB" id="2987886at2"/>
<dbReference type="AlphaFoldDB" id="A0A3N5BIZ4"/>
<evidence type="ECO:0000313" key="2">
    <source>
        <dbReference type="EMBL" id="RPF56729.1"/>
    </source>
</evidence>
<keyword evidence="1" id="KW-0812">Transmembrane</keyword>
<keyword evidence="1" id="KW-1133">Transmembrane helix</keyword>
<reference evidence="2 3" key="1">
    <citation type="submission" date="2018-11" db="EMBL/GenBank/DDBJ databases">
        <title>Genomic Encyclopedia of Type Strains, Phase IV (KMG-IV): sequencing the most valuable type-strain genomes for metagenomic binning, comparative biology and taxonomic classification.</title>
        <authorList>
            <person name="Goeker M."/>
        </authorList>
    </citation>
    <scope>NUCLEOTIDE SEQUENCE [LARGE SCALE GENOMIC DNA]</scope>
    <source>
        <strain evidence="2 3">DSM 29158</strain>
    </source>
</reference>
<dbReference type="Pfam" id="PF09991">
    <property type="entry name" value="DUF2232"/>
    <property type="match status" value="1"/>
</dbReference>
<comment type="caution">
    <text evidence="2">The sequence shown here is derived from an EMBL/GenBank/DDBJ whole genome shotgun (WGS) entry which is preliminary data.</text>
</comment>
<evidence type="ECO:0000256" key="1">
    <source>
        <dbReference type="SAM" id="Phobius"/>
    </source>
</evidence>
<proteinExistence type="predicted"/>
<feature type="transmembrane region" description="Helical" evidence="1">
    <location>
        <begin position="12"/>
        <end position="44"/>
    </location>
</feature>
<dbReference type="InterPro" id="IPR018710">
    <property type="entry name" value="DUF2232"/>
</dbReference>
<evidence type="ECO:0000313" key="3">
    <source>
        <dbReference type="Proteomes" id="UP000277108"/>
    </source>
</evidence>
<dbReference type="EMBL" id="RKRK01000003">
    <property type="protein sequence ID" value="RPF56729.1"/>
    <property type="molecule type" value="Genomic_DNA"/>
</dbReference>
<organism evidence="2 3">
    <name type="scientific">Abyssicoccus albus</name>
    <dbReference type="NCBI Taxonomy" id="1817405"/>
    <lineage>
        <taxon>Bacteria</taxon>
        <taxon>Bacillati</taxon>
        <taxon>Bacillota</taxon>
        <taxon>Bacilli</taxon>
        <taxon>Bacillales</taxon>
        <taxon>Abyssicoccaceae</taxon>
    </lineage>
</organism>
<keyword evidence="1" id="KW-0472">Membrane</keyword>
<feature type="transmembrane region" description="Helical" evidence="1">
    <location>
        <begin position="97"/>
        <end position="119"/>
    </location>
</feature>
<protein>
    <submittedName>
        <fullName evidence="2">Uncharacterized protein YybS (DUF2232 family)</fullName>
    </submittedName>
</protein>
<dbReference type="PANTHER" id="PTHR41324:SF1">
    <property type="entry name" value="DUF2232 DOMAIN-CONTAINING PROTEIN"/>
    <property type="match status" value="1"/>
</dbReference>
<accession>A0A3N5BIZ4</accession>
<name>A0A3N5BIZ4_9BACL</name>
<feature type="transmembrane region" description="Helical" evidence="1">
    <location>
        <begin position="56"/>
        <end position="85"/>
    </location>
</feature>
<dbReference type="Proteomes" id="UP000277108">
    <property type="component" value="Unassembled WGS sequence"/>
</dbReference>
<feature type="transmembrane region" description="Helical" evidence="1">
    <location>
        <begin position="172"/>
        <end position="192"/>
    </location>
</feature>